<dbReference type="EMBL" id="VEPZ02001327">
    <property type="protein sequence ID" value="KAE8680095.1"/>
    <property type="molecule type" value="Genomic_DNA"/>
</dbReference>
<evidence type="ECO:0000256" key="3">
    <source>
        <dbReference type="ARBA" id="ARBA00022729"/>
    </source>
</evidence>
<keyword evidence="4" id="KW-1133">Transmembrane helix</keyword>
<gene>
    <name evidence="8" type="ORF">F3Y22_tig00111392pilonHSYRG00271</name>
</gene>
<feature type="signal peptide" evidence="6">
    <location>
        <begin position="1"/>
        <end position="29"/>
    </location>
</feature>
<dbReference type="InterPro" id="IPR025287">
    <property type="entry name" value="WAK_GUB"/>
</dbReference>
<feature type="chain" id="PRO_5025463400" description="Wall-associated receptor kinase galacturonan-binding domain-containing protein" evidence="6">
    <location>
        <begin position="30"/>
        <end position="207"/>
    </location>
</feature>
<dbReference type="AlphaFoldDB" id="A0A6A2YBC5"/>
<keyword evidence="2" id="KW-0812">Transmembrane</keyword>
<evidence type="ECO:0000259" key="7">
    <source>
        <dbReference type="Pfam" id="PF13947"/>
    </source>
</evidence>
<dbReference type="PANTHER" id="PTHR33138:SF72">
    <property type="entry name" value="WALL-ASSOCIATED RECEPTOR KINASE CARBOXY-TERMINAL PROTEIN"/>
    <property type="match status" value="1"/>
</dbReference>
<organism evidence="8 9">
    <name type="scientific">Hibiscus syriacus</name>
    <name type="common">Rose of Sharon</name>
    <dbReference type="NCBI Taxonomy" id="106335"/>
    <lineage>
        <taxon>Eukaryota</taxon>
        <taxon>Viridiplantae</taxon>
        <taxon>Streptophyta</taxon>
        <taxon>Embryophyta</taxon>
        <taxon>Tracheophyta</taxon>
        <taxon>Spermatophyta</taxon>
        <taxon>Magnoliopsida</taxon>
        <taxon>eudicotyledons</taxon>
        <taxon>Gunneridae</taxon>
        <taxon>Pentapetalae</taxon>
        <taxon>rosids</taxon>
        <taxon>malvids</taxon>
        <taxon>Malvales</taxon>
        <taxon>Malvaceae</taxon>
        <taxon>Malvoideae</taxon>
        <taxon>Hibiscus</taxon>
    </lineage>
</organism>
<dbReference type="PANTHER" id="PTHR33138">
    <property type="entry name" value="OS01G0690200 PROTEIN"/>
    <property type="match status" value="1"/>
</dbReference>
<evidence type="ECO:0000256" key="2">
    <source>
        <dbReference type="ARBA" id="ARBA00022692"/>
    </source>
</evidence>
<accession>A0A6A2YBC5</accession>
<reference evidence="8" key="1">
    <citation type="submission" date="2019-09" db="EMBL/GenBank/DDBJ databases">
        <title>Draft genome information of white flower Hibiscus syriacus.</title>
        <authorList>
            <person name="Kim Y.-M."/>
        </authorList>
    </citation>
    <scope>NUCLEOTIDE SEQUENCE [LARGE SCALE GENOMIC DNA]</scope>
    <source>
        <strain evidence="8">YM2019G1</strain>
    </source>
</reference>
<name>A0A6A2YBC5_HIBSY</name>
<comment type="caution">
    <text evidence="8">The sequence shown here is derived from an EMBL/GenBank/DDBJ whole genome shotgun (WGS) entry which is preliminary data.</text>
</comment>
<proteinExistence type="predicted"/>
<feature type="domain" description="Wall-associated receptor kinase galacturonan-binding" evidence="7">
    <location>
        <begin position="38"/>
        <end position="103"/>
    </location>
</feature>
<evidence type="ECO:0000313" key="9">
    <source>
        <dbReference type="Proteomes" id="UP000436088"/>
    </source>
</evidence>
<keyword evidence="5" id="KW-0472">Membrane</keyword>
<evidence type="ECO:0000256" key="1">
    <source>
        <dbReference type="ARBA" id="ARBA00004167"/>
    </source>
</evidence>
<evidence type="ECO:0000313" key="8">
    <source>
        <dbReference type="EMBL" id="KAE8680095.1"/>
    </source>
</evidence>
<evidence type="ECO:0000256" key="5">
    <source>
        <dbReference type="ARBA" id="ARBA00023136"/>
    </source>
</evidence>
<keyword evidence="3 6" id="KW-0732">Signal</keyword>
<dbReference type="GO" id="GO:0030247">
    <property type="term" value="F:polysaccharide binding"/>
    <property type="evidence" value="ECO:0007669"/>
    <property type="project" value="InterPro"/>
</dbReference>
<keyword evidence="9" id="KW-1185">Reference proteome</keyword>
<evidence type="ECO:0000256" key="4">
    <source>
        <dbReference type="ARBA" id="ARBA00022989"/>
    </source>
</evidence>
<dbReference type="GO" id="GO:0016020">
    <property type="term" value="C:membrane"/>
    <property type="evidence" value="ECO:0007669"/>
    <property type="project" value="UniProtKB-SubCell"/>
</dbReference>
<dbReference type="Proteomes" id="UP000436088">
    <property type="component" value="Unassembled WGS sequence"/>
</dbReference>
<comment type="subcellular location">
    <subcellularLocation>
        <location evidence="1">Membrane</location>
        <topology evidence="1">Single-pass membrane protein</topology>
    </subcellularLocation>
</comment>
<evidence type="ECO:0000256" key="6">
    <source>
        <dbReference type="SAM" id="SignalP"/>
    </source>
</evidence>
<sequence length="207" mass="23508">MKIVAKFFLKLLVFFTIILLSVQLPASLSSSNGNYSACSKQFHCGNIKNVSYPFWGGDRPENCGQPELKLTCLENEETLISIVSVTYRVIEINLDLQAFTVARTDLQTLCPQTLSNTTSNFNILSYAWNLENITLYYDCPLISDIFLGFPTRFNCSNSSGRELVNYYVIASVFDNLSDEVKDGLQLRRLRANQLQILWFCHSVMDLV</sequence>
<protein>
    <recommendedName>
        <fullName evidence="7">Wall-associated receptor kinase galacturonan-binding domain-containing protein</fullName>
    </recommendedName>
</protein>
<dbReference type="Pfam" id="PF13947">
    <property type="entry name" value="GUB_WAK_bind"/>
    <property type="match status" value="1"/>
</dbReference>